<feature type="region of interest" description="Disordered" evidence="1">
    <location>
        <begin position="66"/>
        <end position="95"/>
    </location>
</feature>
<gene>
    <name evidence="2" type="ORF">J2T09_003451</name>
</gene>
<proteinExistence type="predicted"/>
<keyword evidence="3" id="KW-1185">Reference proteome</keyword>
<organism evidence="2 3">
    <name type="scientific">Neorhizobium huautlense</name>
    <dbReference type="NCBI Taxonomy" id="67774"/>
    <lineage>
        <taxon>Bacteria</taxon>
        <taxon>Pseudomonadati</taxon>
        <taxon>Pseudomonadota</taxon>
        <taxon>Alphaproteobacteria</taxon>
        <taxon>Hyphomicrobiales</taxon>
        <taxon>Rhizobiaceae</taxon>
        <taxon>Rhizobium/Agrobacterium group</taxon>
        <taxon>Neorhizobium</taxon>
    </lineage>
</organism>
<accession>A0ABT9PW11</accession>
<dbReference type="Proteomes" id="UP001241472">
    <property type="component" value="Unassembled WGS sequence"/>
</dbReference>
<sequence>MSSRIVSREDVRLCASVVKEIAQAKGFVGDPVAVNAVTACVAKLYNRGTQECTQLYASAMEALEQPVTPPPKHILPDAHGGSSPEDLNASVTFEH</sequence>
<dbReference type="EMBL" id="JAUSRF010000011">
    <property type="protein sequence ID" value="MDP9838679.1"/>
    <property type="molecule type" value="Genomic_DNA"/>
</dbReference>
<comment type="caution">
    <text evidence="2">The sequence shown here is derived from an EMBL/GenBank/DDBJ whole genome shotgun (WGS) entry which is preliminary data.</text>
</comment>
<reference evidence="2 3" key="1">
    <citation type="submission" date="2023-07" db="EMBL/GenBank/DDBJ databases">
        <title>Sorghum-associated microbial communities from plants grown in Nebraska, USA.</title>
        <authorList>
            <person name="Schachtman D."/>
        </authorList>
    </citation>
    <scope>NUCLEOTIDE SEQUENCE [LARGE SCALE GENOMIC DNA]</scope>
    <source>
        <strain evidence="2 3">DS1307</strain>
    </source>
</reference>
<name>A0ABT9PW11_9HYPH</name>
<evidence type="ECO:0000313" key="2">
    <source>
        <dbReference type="EMBL" id="MDP9838679.1"/>
    </source>
</evidence>
<evidence type="ECO:0000313" key="3">
    <source>
        <dbReference type="Proteomes" id="UP001241472"/>
    </source>
</evidence>
<protein>
    <submittedName>
        <fullName evidence="2">Uncharacterized protein</fullName>
    </submittedName>
</protein>
<evidence type="ECO:0000256" key="1">
    <source>
        <dbReference type="SAM" id="MobiDB-lite"/>
    </source>
</evidence>